<feature type="transmembrane region" description="Helical" evidence="1">
    <location>
        <begin position="47"/>
        <end position="68"/>
    </location>
</feature>
<protein>
    <submittedName>
        <fullName evidence="2">Uncharacterized protein</fullName>
    </submittedName>
</protein>
<keyword evidence="1" id="KW-0812">Transmembrane</keyword>
<dbReference type="Pfam" id="PF04646">
    <property type="entry name" value="DUF604"/>
    <property type="match status" value="1"/>
</dbReference>
<proteinExistence type="predicted"/>
<dbReference type="FunFam" id="3.90.550.50:FF:000038">
    <property type="entry name" value="Predicted protein"/>
    <property type="match status" value="1"/>
</dbReference>
<dbReference type="Gene3D" id="3.90.550.50">
    <property type="match status" value="1"/>
</dbReference>
<dbReference type="InterPro" id="IPR006740">
    <property type="entry name" value="DUF604"/>
</dbReference>
<evidence type="ECO:0000256" key="1">
    <source>
        <dbReference type="SAM" id="Phobius"/>
    </source>
</evidence>
<name>A0AAD2DZT3_9LAMI</name>
<accession>A0AAD2DZT3</accession>
<reference evidence="2" key="1">
    <citation type="submission" date="2023-05" db="EMBL/GenBank/DDBJ databases">
        <authorList>
            <person name="Huff M."/>
        </authorList>
    </citation>
    <scope>NUCLEOTIDE SEQUENCE</scope>
</reference>
<evidence type="ECO:0000313" key="2">
    <source>
        <dbReference type="EMBL" id="CAI9770863.1"/>
    </source>
</evidence>
<evidence type="ECO:0000313" key="3">
    <source>
        <dbReference type="Proteomes" id="UP000834106"/>
    </source>
</evidence>
<dbReference type="PANTHER" id="PTHR10811">
    <property type="entry name" value="FRINGE-RELATED"/>
    <property type="match status" value="1"/>
</dbReference>
<dbReference type="Proteomes" id="UP000834106">
    <property type="component" value="Chromosome 11"/>
</dbReference>
<sequence length="514" mass="58804">MTKTSKLAALFWFTNFDDGKDVGLFVNFWIDVSRIWSRSWGRKCRELWKSLAISGISGITVYLIYTLLSSSLCCQSSKVLNTKVALYTWRRPHSSANNSPTSIDHLMFAIAGSSNLWGNRRWYIEAWWRPNITRGFLFLDRPPIEHLPWSSTSPPFRLYEDDSKYKAYNKHKMPFAIRMVRVIEQIFKAKNDGVRWYVMADDDTVLFMDNLLEVLSRYDHRKYFYIGMNSESISSNDINSFGMAFGGAGYALSYPLAKAVAKNMDLCIERYPTVFGSDHILQSCIADLGVSLTQEKGFHQIDLRRDISGFLSAHPQSPFLSLHHLDAVDPIFPSMNRFESVNHLMKAAKVDQSRLLQQSVCNYKQNNWTLSVSWGYSVQIYHKILAPSVLYRPLETFIPWKKGATPPYMFNTRVPKSDPCEVPQFLFFASVDETKMNNHIITTYTATSPPPSPPPSVSSSTCSTYNIRKIRVLSPMKKHGGFGSRRECCDIVQEVGMDSMAIKLRNCMKDEMVA</sequence>
<organism evidence="2 3">
    <name type="scientific">Fraxinus pennsylvanica</name>
    <dbReference type="NCBI Taxonomy" id="56036"/>
    <lineage>
        <taxon>Eukaryota</taxon>
        <taxon>Viridiplantae</taxon>
        <taxon>Streptophyta</taxon>
        <taxon>Embryophyta</taxon>
        <taxon>Tracheophyta</taxon>
        <taxon>Spermatophyta</taxon>
        <taxon>Magnoliopsida</taxon>
        <taxon>eudicotyledons</taxon>
        <taxon>Gunneridae</taxon>
        <taxon>Pentapetalae</taxon>
        <taxon>asterids</taxon>
        <taxon>lamiids</taxon>
        <taxon>Lamiales</taxon>
        <taxon>Oleaceae</taxon>
        <taxon>Oleeae</taxon>
        <taxon>Fraxinus</taxon>
    </lineage>
</organism>
<dbReference type="EMBL" id="OU503046">
    <property type="protein sequence ID" value="CAI9770863.1"/>
    <property type="molecule type" value="Genomic_DNA"/>
</dbReference>
<keyword evidence="1" id="KW-0472">Membrane</keyword>
<keyword evidence="1" id="KW-1133">Transmembrane helix</keyword>
<dbReference type="AlphaFoldDB" id="A0AAD2DZT3"/>
<keyword evidence="3" id="KW-1185">Reference proteome</keyword>
<gene>
    <name evidence="2" type="ORF">FPE_LOCUS18293</name>
</gene>